<organism evidence="1 2">
    <name type="scientific">Pluteus cervinus</name>
    <dbReference type="NCBI Taxonomy" id="181527"/>
    <lineage>
        <taxon>Eukaryota</taxon>
        <taxon>Fungi</taxon>
        <taxon>Dikarya</taxon>
        <taxon>Basidiomycota</taxon>
        <taxon>Agaricomycotina</taxon>
        <taxon>Agaricomycetes</taxon>
        <taxon>Agaricomycetidae</taxon>
        <taxon>Agaricales</taxon>
        <taxon>Pluteineae</taxon>
        <taxon>Pluteaceae</taxon>
        <taxon>Pluteus</taxon>
    </lineage>
</organism>
<dbReference type="EMBL" id="ML208330">
    <property type="protein sequence ID" value="TFK69449.1"/>
    <property type="molecule type" value="Genomic_DNA"/>
</dbReference>
<evidence type="ECO:0000313" key="1">
    <source>
        <dbReference type="EMBL" id="TFK69449.1"/>
    </source>
</evidence>
<dbReference type="Proteomes" id="UP000308600">
    <property type="component" value="Unassembled WGS sequence"/>
</dbReference>
<proteinExistence type="predicted"/>
<sequence length="184" mass="19782">MSFVIQVKNPLAPVRGEVQVRSKGVEYSKDLMRGVFGCAEGLLEGRDEKGEGEGGEEDAECDSDSDSEEETEGEGGEGSEGEGEGRKTKEGGQGGHTKGREEYGLRFASCETTELLDYTGAQIILIPSKVGMEGLEQDIGRDRARALRHAEEVDAEKVDLEGVLGQLGLDGTVFRLDALKGEWV</sequence>
<evidence type="ECO:0000313" key="2">
    <source>
        <dbReference type="Proteomes" id="UP000308600"/>
    </source>
</evidence>
<protein>
    <submittedName>
        <fullName evidence="1">Uncharacterized protein</fullName>
    </submittedName>
</protein>
<gene>
    <name evidence="1" type="ORF">BDN72DRAFT_840303</name>
</gene>
<name>A0ACD3AVR4_9AGAR</name>
<reference evidence="1 2" key="1">
    <citation type="journal article" date="2019" name="Nat. Ecol. Evol.">
        <title>Megaphylogeny resolves global patterns of mushroom evolution.</title>
        <authorList>
            <person name="Varga T."/>
            <person name="Krizsan K."/>
            <person name="Foldi C."/>
            <person name="Dima B."/>
            <person name="Sanchez-Garcia M."/>
            <person name="Sanchez-Ramirez S."/>
            <person name="Szollosi G.J."/>
            <person name="Szarkandi J.G."/>
            <person name="Papp V."/>
            <person name="Albert L."/>
            <person name="Andreopoulos W."/>
            <person name="Angelini C."/>
            <person name="Antonin V."/>
            <person name="Barry K.W."/>
            <person name="Bougher N.L."/>
            <person name="Buchanan P."/>
            <person name="Buyck B."/>
            <person name="Bense V."/>
            <person name="Catcheside P."/>
            <person name="Chovatia M."/>
            <person name="Cooper J."/>
            <person name="Damon W."/>
            <person name="Desjardin D."/>
            <person name="Finy P."/>
            <person name="Geml J."/>
            <person name="Haridas S."/>
            <person name="Hughes K."/>
            <person name="Justo A."/>
            <person name="Karasinski D."/>
            <person name="Kautmanova I."/>
            <person name="Kiss B."/>
            <person name="Kocsube S."/>
            <person name="Kotiranta H."/>
            <person name="LaButti K.M."/>
            <person name="Lechner B.E."/>
            <person name="Liimatainen K."/>
            <person name="Lipzen A."/>
            <person name="Lukacs Z."/>
            <person name="Mihaltcheva S."/>
            <person name="Morgado L.N."/>
            <person name="Niskanen T."/>
            <person name="Noordeloos M.E."/>
            <person name="Ohm R.A."/>
            <person name="Ortiz-Santana B."/>
            <person name="Ovrebo C."/>
            <person name="Racz N."/>
            <person name="Riley R."/>
            <person name="Savchenko A."/>
            <person name="Shiryaev A."/>
            <person name="Soop K."/>
            <person name="Spirin V."/>
            <person name="Szebenyi C."/>
            <person name="Tomsovsky M."/>
            <person name="Tulloss R.E."/>
            <person name="Uehling J."/>
            <person name="Grigoriev I.V."/>
            <person name="Vagvolgyi C."/>
            <person name="Papp T."/>
            <person name="Martin F.M."/>
            <person name="Miettinen O."/>
            <person name="Hibbett D.S."/>
            <person name="Nagy L.G."/>
        </authorList>
    </citation>
    <scope>NUCLEOTIDE SEQUENCE [LARGE SCALE GENOMIC DNA]</scope>
    <source>
        <strain evidence="1 2">NL-1719</strain>
    </source>
</reference>
<accession>A0ACD3AVR4</accession>
<keyword evidence="2" id="KW-1185">Reference proteome</keyword>